<evidence type="ECO:0000313" key="5">
    <source>
        <dbReference type="EMBL" id="MDM5147465.1"/>
    </source>
</evidence>
<dbReference type="InterPro" id="IPR003439">
    <property type="entry name" value="ABC_transporter-like_ATP-bd"/>
</dbReference>
<dbReference type="Gene3D" id="3.40.50.300">
    <property type="entry name" value="P-loop containing nucleotide triphosphate hydrolases"/>
    <property type="match status" value="1"/>
</dbReference>
<dbReference type="SMART" id="SM00382">
    <property type="entry name" value="AAA"/>
    <property type="match status" value="1"/>
</dbReference>
<evidence type="ECO:0000313" key="6">
    <source>
        <dbReference type="Proteomes" id="UP001168167"/>
    </source>
</evidence>
<dbReference type="InterPro" id="IPR030921">
    <property type="entry name" value="LPS_export_LptB"/>
</dbReference>
<name>A0ABT7QM21_9GAMM</name>
<dbReference type="Proteomes" id="UP001168167">
    <property type="component" value="Unassembled WGS sequence"/>
</dbReference>
<sequence>MNNGDSLNVSGLIKRYDGRAVLNEVSIRVRRGEIVGLLGPNGAGKTTCFYAIAGLIRPDRGAIMMNDQDITCLPMHKRARLGLSYLPQEGSIFQGLNVLDNVLAIVEINGVCGQSARKKALQLLEKMGVAHLADASAQTLSGGERRRVEIARLLAVEPAFVLMDEPFAAIAPIAVRELQDIIRSLSRQNIGIVVTDHNVREMLKLCDRAYILEDGKVLVEGSPVDVAASEAAQRAYLGYDFVP</sequence>
<dbReference type="InterPro" id="IPR051120">
    <property type="entry name" value="ABC_AA/LPS_Transport"/>
</dbReference>
<feature type="domain" description="ABC transporter" evidence="4">
    <location>
        <begin position="7"/>
        <end position="239"/>
    </location>
</feature>
<dbReference type="InterPro" id="IPR017871">
    <property type="entry name" value="ABC_transporter-like_CS"/>
</dbReference>
<reference evidence="5" key="2">
    <citation type="journal article" date="2023" name="Microbiome">
        <title>Synthase-selected sorting approach identifies a beta-lactone synthase in a nudibranch symbiotic bacterium.</title>
        <authorList>
            <person name="Dzunkova M."/>
            <person name="La Clair J.J."/>
            <person name="Tyml T."/>
            <person name="Doud D."/>
            <person name="Schulz F."/>
            <person name="Piquer-Esteban S."/>
            <person name="Porcel Sanchis D."/>
            <person name="Osborn A."/>
            <person name="Robinson D."/>
            <person name="Louie K.B."/>
            <person name="Bowen B.P."/>
            <person name="Bowers R.M."/>
            <person name="Lee J."/>
            <person name="Arnau V."/>
            <person name="Diaz-Villanueva W."/>
            <person name="Stepanauskas R."/>
            <person name="Gosliner T."/>
            <person name="Date S.V."/>
            <person name="Northen T.R."/>
            <person name="Cheng J.F."/>
            <person name="Burkart M.D."/>
            <person name="Woyke T."/>
        </authorList>
    </citation>
    <scope>NUCLEOTIDE SEQUENCE</scope>
    <source>
        <strain evidence="5">Df01</strain>
    </source>
</reference>
<reference evidence="5" key="1">
    <citation type="submission" date="2022-08" db="EMBL/GenBank/DDBJ databases">
        <authorList>
            <person name="Dzunkova M."/>
            <person name="La Clair J."/>
            <person name="Tyml T."/>
            <person name="Doud D."/>
            <person name="Schulz F."/>
            <person name="Piquer S."/>
            <person name="Porcel Sanchis D."/>
            <person name="Osborn A."/>
            <person name="Robinson D."/>
            <person name="Louie K.B."/>
            <person name="Bowen B.P."/>
            <person name="Bowers R."/>
            <person name="Lee J."/>
            <person name="Arnau Llombart V."/>
            <person name="Diaz Villanueva W."/>
            <person name="Gosliner T."/>
            <person name="Northen T."/>
            <person name="Cheng J.-F."/>
            <person name="Burkart M.D."/>
            <person name="Woyke T."/>
        </authorList>
    </citation>
    <scope>NUCLEOTIDE SEQUENCE</scope>
    <source>
        <strain evidence="5">Df01</strain>
    </source>
</reference>
<evidence type="ECO:0000259" key="4">
    <source>
        <dbReference type="PROSITE" id="PS50893"/>
    </source>
</evidence>
<dbReference type="SUPFAM" id="SSF52540">
    <property type="entry name" value="P-loop containing nucleoside triphosphate hydrolases"/>
    <property type="match status" value="1"/>
</dbReference>
<dbReference type="GO" id="GO:0005524">
    <property type="term" value="F:ATP binding"/>
    <property type="evidence" value="ECO:0007669"/>
    <property type="project" value="UniProtKB-KW"/>
</dbReference>
<accession>A0ABT7QM21</accession>
<dbReference type="PANTHER" id="PTHR45772:SF10">
    <property type="entry name" value="LIPOPOLYSACCHARIDE EXPORT SYSTEM ATP-BINDING PROTEIN LPTB"/>
    <property type="match status" value="1"/>
</dbReference>
<keyword evidence="3 5" id="KW-0067">ATP-binding</keyword>
<keyword evidence="2" id="KW-0547">Nucleotide-binding</keyword>
<proteinExistence type="predicted"/>
<dbReference type="PROSITE" id="PS00211">
    <property type="entry name" value="ABC_TRANSPORTER_1"/>
    <property type="match status" value="1"/>
</dbReference>
<protein>
    <submittedName>
        <fullName evidence="5">LPS export ABC transporter ATP-binding protein</fullName>
    </submittedName>
</protein>
<dbReference type="InterPro" id="IPR027417">
    <property type="entry name" value="P-loop_NTPase"/>
</dbReference>
<comment type="caution">
    <text evidence="5">The sequence shown here is derived from an EMBL/GenBank/DDBJ whole genome shotgun (WGS) entry which is preliminary data.</text>
</comment>
<keyword evidence="1" id="KW-0813">Transport</keyword>
<dbReference type="EMBL" id="JANQAO010000002">
    <property type="protein sequence ID" value="MDM5147465.1"/>
    <property type="molecule type" value="Genomic_DNA"/>
</dbReference>
<evidence type="ECO:0000256" key="1">
    <source>
        <dbReference type="ARBA" id="ARBA00022448"/>
    </source>
</evidence>
<gene>
    <name evidence="5" type="primary">lptB</name>
    <name evidence="5" type="ORF">NQX30_03650</name>
</gene>
<keyword evidence="6" id="KW-1185">Reference proteome</keyword>
<dbReference type="InterPro" id="IPR003593">
    <property type="entry name" value="AAA+_ATPase"/>
</dbReference>
<organism evidence="5 6">
    <name type="scientific">Candidatus Doriopsillibacter californiensis</name>
    <dbReference type="NCBI Taxonomy" id="2970740"/>
    <lineage>
        <taxon>Bacteria</taxon>
        <taxon>Pseudomonadati</taxon>
        <taxon>Pseudomonadota</taxon>
        <taxon>Gammaproteobacteria</taxon>
        <taxon>Candidatus Tethybacterales</taxon>
        <taxon>Candidatus Persebacteraceae</taxon>
        <taxon>Candidatus Doriopsillibacter</taxon>
    </lineage>
</organism>
<dbReference type="PROSITE" id="PS50893">
    <property type="entry name" value="ABC_TRANSPORTER_2"/>
    <property type="match status" value="1"/>
</dbReference>
<dbReference type="NCBIfam" id="TIGR04406">
    <property type="entry name" value="LPS_export_lptB"/>
    <property type="match status" value="1"/>
</dbReference>
<dbReference type="PANTHER" id="PTHR45772">
    <property type="entry name" value="CONSERVED COMPONENT OF ABC TRANSPORTER FOR NATURAL AMINO ACIDS-RELATED"/>
    <property type="match status" value="1"/>
</dbReference>
<evidence type="ECO:0000256" key="3">
    <source>
        <dbReference type="ARBA" id="ARBA00022840"/>
    </source>
</evidence>
<dbReference type="Pfam" id="PF00005">
    <property type="entry name" value="ABC_tran"/>
    <property type="match status" value="1"/>
</dbReference>
<evidence type="ECO:0000256" key="2">
    <source>
        <dbReference type="ARBA" id="ARBA00022741"/>
    </source>
</evidence>